<evidence type="ECO:0000313" key="3">
    <source>
        <dbReference type="EMBL" id="SHI18612.1"/>
    </source>
</evidence>
<dbReference type="RefSeq" id="WP_073603905.1">
    <property type="nucleotide sequence ID" value="NZ_FQXZ01000021.1"/>
</dbReference>
<dbReference type="Pfam" id="PF07885">
    <property type="entry name" value="Ion_trans_2"/>
    <property type="match status" value="1"/>
</dbReference>
<accession>A0A1M5Z2Z1</accession>
<evidence type="ECO:0000256" key="1">
    <source>
        <dbReference type="SAM" id="Phobius"/>
    </source>
</evidence>
<protein>
    <submittedName>
        <fullName evidence="3">Ion channel</fullName>
    </submittedName>
</protein>
<feature type="transmembrane region" description="Helical" evidence="1">
    <location>
        <begin position="232"/>
        <end position="253"/>
    </location>
</feature>
<dbReference type="OrthoDB" id="9813518at2"/>
<dbReference type="Proteomes" id="UP000184608">
    <property type="component" value="Unassembled WGS sequence"/>
</dbReference>
<feature type="domain" description="Potassium channel" evidence="2">
    <location>
        <begin position="237"/>
        <end position="324"/>
    </location>
</feature>
<dbReference type="AlphaFoldDB" id="A0A1M5Z2Z1"/>
<feature type="transmembrane region" description="Helical" evidence="1">
    <location>
        <begin position="299"/>
        <end position="320"/>
    </location>
</feature>
<proteinExistence type="predicted"/>
<gene>
    <name evidence="3" type="ORF">VA7868_02241</name>
</gene>
<dbReference type="InterPro" id="IPR013099">
    <property type="entry name" value="K_chnl_dom"/>
</dbReference>
<dbReference type="Gene3D" id="2.160.20.80">
    <property type="entry name" value="E3 ubiquitin-protein ligase SopA"/>
    <property type="match status" value="1"/>
</dbReference>
<keyword evidence="1" id="KW-0812">Transmembrane</keyword>
<dbReference type="InterPro" id="IPR001646">
    <property type="entry name" value="5peptide_repeat"/>
</dbReference>
<feature type="transmembrane region" description="Helical" evidence="1">
    <location>
        <begin position="265"/>
        <end position="287"/>
    </location>
</feature>
<keyword evidence="1" id="KW-1133">Transmembrane helix</keyword>
<evidence type="ECO:0000259" key="2">
    <source>
        <dbReference type="Pfam" id="PF07885"/>
    </source>
</evidence>
<dbReference type="STRING" id="1216006.VA7868_02241"/>
<dbReference type="SUPFAM" id="SSF81324">
    <property type="entry name" value="Voltage-gated potassium channels"/>
    <property type="match status" value="1"/>
</dbReference>
<dbReference type="Gene3D" id="1.10.287.70">
    <property type="match status" value="1"/>
</dbReference>
<dbReference type="SUPFAM" id="SSF141571">
    <property type="entry name" value="Pentapeptide repeat-like"/>
    <property type="match status" value="1"/>
</dbReference>
<dbReference type="EMBL" id="FQXZ01000021">
    <property type="protein sequence ID" value="SHI18612.1"/>
    <property type="molecule type" value="Genomic_DNA"/>
</dbReference>
<name>A0A1M5Z2Z1_9VIBR</name>
<dbReference type="Pfam" id="PF00805">
    <property type="entry name" value="Pentapeptide"/>
    <property type="match status" value="1"/>
</dbReference>
<keyword evidence="4" id="KW-1185">Reference proteome</keyword>
<evidence type="ECO:0000313" key="4">
    <source>
        <dbReference type="Proteomes" id="UP000184608"/>
    </source>
</evidence>
<reference evidence="3 4" key="1">
    <citation type="submission" date="2016-11" db="EMBL/GenBank/DDBJ databases">
        <authorList>
            <person name="Jaros S."/>
            <person name="Januszkiewicz K."/>
            <person name="Wedrychowicz H."/>
        </authorList>
    </citation>
    <scope>NUCLEOTIDE SEQUENCE [LARGE SCALE GENOMIC DNA]</scope>
    <source>
        <strain evidence="3 4">CECT 7868</strain>
    </source>
</reference>
<sequence>MKSSDCICCYQSPDGWECDQEAGESGLCYWHDPNINKSKDNVKEKVEAWAASGRPLDGFQLARTKLRDINLVNHGSKDGFKCRDADFYRADLSEAHCFGLDLRGSSLMKSKLMDANLHCAKIENCNLLGADLTRAKLENVDWGRYLKQEKAAFESMKQKDRSRTASLLQEAEEVCRNIRKQCEKQGLFEKAGLFFKKEMRLRRYQMPCLSLKRFISKIVDLFCGYGEEPLRVVFFSIFMILSCAVIYFVLDTTSDSPLYAGTEGWLFYLLEFMNAIYFSVVTFTTLGYGDISPVGVARFVAAGEAFIGSFMMALFVVVFVKKMTR</sequence>
<keyword evidence="1" id="KW-0472">Membrane</keyword>
<organism evidence="3 4">
    <name type="scientific">Vibrio aerogenes CECT 7868</name>
    <dbReference type="NCBI Taxonomy" id="1216006"/>
    <lineage>
        <taxon>Bacteria</taxon>
        <taxon>Pseudomonadati</taxon>
        <taxon>Pseudomonadota</taxon>
        <taxon>Gammaproteobacteria</taxon>
        <taxon>Vibrionales</taxon>
        <taxon>Vibrionaceae</taxon>
        <taxon>Vibrio</taxon>
    </lineage>
</organism>